<name>A0A1H3P305_9BACI</name>
<evidence type="ECO:0000313" key="2">
    <source>
        <dbReference type="Proteomes" id="UP000198935"/>
    </source>
</evidence>
<dbReference type="InterPro" id="IPR017853">
    <property type="entry name" value="GH"/>
</dbReference>
<evidence type="ECO:0008006" key="3">
    <source>
        <dbReference type="Google" id="ProtNLM"/>
    </source>
</evidence>
<dbReference type="STRING" id="1503961.SAMN05421736_104310"/>
<proteinExistence type="predicted"/>
<keyword evidence="2" id="KW-1185">Reference proteome</keyword>
<accession>A0A1H3P305</accession>
<organism evidence="1 2">
    <name type="scientific">Evansella caseinilytica</name>
    <dbReference type="NCBI Taxonomy" id="1503961"/>
    <lineage>
        <taxon>Bacteria</taxon>
        <taxon>Bacillati</taxon>
        <taxon>Bacillota</taxon>
        <taxon>Bacilli</taxon>
        <taxon>Bacillales</taxon>
        <taxon>Bacillaceae</taxon>
        <taxon>Evansella</taxon>
    </lineage>
</organism>
<gene>
    <name evidence="1" type="ORF">SAMN05421736_104310</name>
</gene>
<dbReference type="Pfam" id="PF22612">
    <property type="entry name" value="GH113"/>
    <property type="match status" value="1"/>
</dbReference>
<dbReference type="CDD" id="cd19608">
    <property type="entry name" value="GH113_mannanase-like"/>
    <property type="match status" value="1"/>
</dbReference>
<sequence length="331" mass="38610">MKDIFVKGFTYGWNSSRGSYRTKQAVESLKKLKETGSEWIALAFYTYQETYSATEITFDYGYTITDRDIAFAVKQAKLHGLKICLKPVVNCKDGIWRARIGFPEEADFYWEKWFRSYTAFLLHYAELAEELGCEMLCIGCEMIGTESRTEQWSALIDNVRKVYHGPITYNANHGKEDGIAWLDKLDIIGTSAYYPVANEPGTGEETMMENWEKVKEKLAILHERFQKPILFVEIGCRSASGCATMPWDFTHTDLPFSEEEQADFYSSVMKVFWNEPWFAGFFWWDWSTELYPAEKAKTNTGFDIYGKKAEQVVKQWYKKPVIQKDRFHCKH</sequence>
<protein>
    <recommendedName>
        <fullName evidence="3">Glycosyl hydrolase family 53</fullName>
    </recommendedName>
</protein>
<reference evidence="2" key="1">
    <citation type="submission" date="2016-10" db="EMBL/GenBank/DDBJ databases">
        <authorList>
            <person name="Varghese N."/>
            <person name="Submissions S."/>
        </authorList>
    </citation>
    <scope>NUCLEOTIDE SEQUENCE [LARGE SCALE GENOMIC DNA]</scope>
    <source>
        <strain evidence="2">SP</strain>
    </source>
</reference>
<dbReference type="Proteomes" id="UP000198935">
    <property type="component" value="Unassembled WGS sequence"/>
</dbReference>
<dbReference type="SUPFAM" id="SSF51445">
    <property type="entry name" value="(Trans)glycosidases"/>
    <property type="match status" value="1"/>
</dbReference>
<dbReference type="Gene3D" id="3.20.20.80">
    <property type="entry name" value="Glycosidases"/>
    <property type="match status" value="1"/>
</dbReference>
<dbReference type="InterPro" id="IPR055151">
    <property type="entry name" value="GH113"/>
</dbReference>
<dbReference type="AlphaFoldDB" id="A0A1H3P305"/>
<dbReference type="EMBL" id="FNPI01000004">
    <property type="protein sequence ID" value="SDY95458.1"/>
    <property type="molecule type" value="Genomic_DNA"/>
</dbReference>
<evidence type="ECO:0000313" key="1">
    <source>
        <dbReference type="EMBL" id="SDY95458.1"/>
    </source>
</evidence>